<accession>A0AAP0PUP7</accession>
<keyword evidence="8 12" id="KW-0904">Protein phosphatase</keyword>
<comment type="caution">
    <text evidence="14">The sequence shown here is derived from an EMBL/GenBank/DDBJ whole genome shotgun (WGS) entry which is preliminary data.</text>
</comment>
<dbReference type="InterPro" id="IPR000222">
    <property type="entry name" value="PP2C_BS"/>
</dbReference>
<evidence type="ECO:0000256" key="7">
    <source>
        <dbReference type="ARBA" id="ARBA00022842"/>
    </source>
</evidence>
<name>A0AAP0PUP7_9MAGN</name>
<keyword evidence="15" id="KW-1185">Reference proteome</keyword>
<evidence type="ECO:0000256" key="4">
    <source>
        <dbReference type="ARBA" id="ARBA00013081"/>
    </source>
</evidence>
<evidence type="ECO:0000313" key="15">
    <source>
        <dbReference type="Proteomes" id="UP001419268"/>
    </source>
</evidence>
<keyword evidence="7" id="KW-0460">Magnesium</keyword>
<dbReference type="InterPro" id="IPR015655">
    <property type="entry name" value="PP2C"/>
</dbReference>
<evidence type="ECO:0000313" key="14">
    <source>
        <dbReference type="EMBL" id="KAK9157177.1"/>
    </source>
</evidence>
<comment type="cofactor">
    <cofactor evidence="2">
        <name>Mg(2+)</name>
        <dbReference type="ChEBI" id="CHEBI:18420"/>
    </cofactor>
</comment>
<dbReference type="EMBL" id="JBBNAG010000002">
    <property type="protein sequence ID" value="KAK9157177.1"/>
    <property type="molecule type" value="Genomic_DNA"/>
</dbReference>
<dbReference type="GO" id="GO:0004722">
    <property type="term" value="F:protein serine/threonine phosphatase activity"/>
    <property type="evidence" value="ECO:0007669"/>
    <property type="project" value="UniProtKB-EC"/>
</dbReference>
<keyword evidence="9" id="KW-0464">Manganese</keyword>
<evidence type="ECO:0000256" key="10">
    <source>
        <dbReference type="ARBA" id="ARBA00047761"/>
    </source>
</evidence>
<reference evidence="14 15" key="1">
    <citation type="submission" date="2024-01" db="EMBL/GenBank/DDBJ databases">
        <title>Genome assemblies of Stephania.</title>
        <authorList>
            <person name="Yang L."/>
        </authorList>
    </citation>
    <scope>NUCLEOTIDE SEQUENCE [LARGE SCALE GENOMIC DNA]</scope>
    <source>
        <strain evidence="14">JXDWG</strain>
        <tissue evidence="14">Leaf</tissue>
    </source>
</reference>
<dbReference type="PROSITE" id="PS01032">
    <property type="entry name" value="PPM_1"/>
    <property type="match status" value="1"/>
</dbReference>
<dbReference type="FunFam" id="3.60.40.10:FF:000020">
    <property type="entry name" value="Probable protein phosphatase 2C 42"/>
    <property type="match status" value="1"/>
</dbReference>
<comment type="similarity">
    <text evidence="3 12">Belongs to the PP2C family.</text>
</comment>
<sequence length="387" mass="43062">MLSWVQGKATSCFGPVRKYGRMNRDDDDGDEGAEDAQLWFRNLDPHSLGEFSFAVVQGNPVLEDQSQVETCRNFTFLGVYDGHGGPEASRYVREHLFSNFARLAGENRAISEDVLRNAIGATEEGFLNSVRATVGAKPTIVAVGSCCLVGVLWNGTLHIANLGDSRAVMGVLNRFRKIVAEPLTSDHNASLEEIRRELRSQHPDDPHILVQKDGVWRIKGVIQVSKAIGDAHLKSTEFVLDPSFPRYQLNEPLTRPVLSAEPSISTRVIGPKDKFLIFASDGLWDHVTNQEAAELVHKYPRAGIAKRLIKKALTEAARKNRMTYAELLQRTPPRRQFHDDISVIVLFLDHKLLSKQTSVTELSVRGFTENADASDFSFVDGIEANRS</sequence>
<keyword evidence="5" id="KW-0479">Metal-binding</keyword>
<dbReference type="SUPFAM" id="SSF81606">
    <property type="entry name" value="PP2C-like"/>
    <property type="match status" value="1"/>
</dbReference>
<dbReference type="AlphaFoldDB" id="A0AAP0PUP7"/>
<evidence type="ECO:0000256" key="3">
    <source>
        <dbReference type="ARBA" id="ARBA00006702"/>
    </source>
</evidence>
<comment type="catalytic activity">
    <reaction evidence="10">
        <text>O-phospho-L-seryl-[protein] + H2O = L-seryl-[protein] + phosphate</text>
        <dbReference type="Rhea" id="RHEA:20629"/>
        <dbReference type="Rhea" id="RHEA-COMP:9863"/>
        <dbReference type="Rhea" id="RHEA-COMP:11604"/>
        <dbReference type="ChEBI" id="CHEBI:15377"/>
        <dbReference type="ChEBI" id="CHEBI:29999"/>
        <dbReference type="ChEBI" id="CHEBI:43474"/>
        <dbReference type="ChEBI" id="CHEBI:83421"/>
        <dbReference type="EC" id="3.1.3.16"/>
    </reaction>
</comment>
<evidence type="ECO:0000256" key="1">
    <source>
        <dbReference type="ARBA" id="ARBA00001936"/>
    </source>
</evidence>
<keyword evidence="6 12" id="KW-0378">Hydrolase</keyword>
<evidence type="ECO:0000256" key="2">
    <source>
        <dbReference type="ARBA" id="ARBA00001946"/>
    </source>
</evidence>
<evidence type="ECO:0000256" key="5">
    <source>
        <dbReference type="ARBA" id="ARBA00022723"/>
    </source>
</evidence>
<dbReference type="InterPro" id="IPR036457">
    <property type="entry name" value="PPM-type-like_dom_sf"/>
</dbReference>
<evidence type="ECO:0000259" key="13">
    <source>
        <dbReference type="PROSITE" id="PS51746"/>
    </source>
</evidence>
<dbReference type="Gene3D" id="3.60.40.10">
    <property type="entry name" value="PPM-type phosphatase domain"/>
    <property type="match status" value="1"/>
</dbReference>
<dbReference type="PROSITE" id="PS51746">
    <property type="entry name" value="PPM_2"/>
    <property type="match status" value="1"/>
</dbReference>
<proteinExistence type="inferred from homology"/>
<dbReference type="Proteomes" id="UP001419268">
    <property type="component" value="Unassembled WGS sequence"/>
</dbReference>
<comment type="cofactor">
    <cofactor evidence="1">
        <name>Mn(2+)</name>
        <dbReference type="ChEBI" id="CHEBI:29035"/>
    </cofactor>
</comment>
<feature type="domain" description="PPM-type phosphatase" evidence="13">
    <location>
        <begin position="50"/>
        <end position="348"/>
    </location>
</feature>
<protein>
    <recommendedName>
        <fullName evidence="4">protein-serine/threonine phosphatase</fullName>
        <ecNumber evidence="4">3.1.3.16</ecNumber>
    </recommendedName>
</protein>
<evidence type="ECO:0000256" key="9">
    <source>
        <dbReference type="ARBA" id="ARBA00023211"/>
    </source>
</evidence>
<dbReference type="InterPro" id="IPR001932">
    <property type="entry name" value="PPM-type_phosphatase-like_dom"/>
</dbReference>
<comment type="catalytic activity">
    <reaction evidence="11">
        <text>O-phospho-L-threonyl-[protein] + H2O = L-threonyl-[protein] + phosphate</text>
        <dbReference type="Rhea" id="RHEA:47004"/>
        <dbReference type="Rhea" id="RHEA-COMP:11060"/>
        <dbReference type="Rhea" id="RHEA-COMP:11605"/>
        <dbReference type="ChEBI" id="CHEBI:15377"/>
        <dbReference type="ChEBI" id="CHEBI:30013"/>
        <dbReference type="ChEBI" id="CHEBI:43474"/>
        <dbReference type="ChEBI" id="CHEBI:61977"/>
        <dbReference type="EC" id="3.1.3.16"/>
    </reaction>
</comment>
<dbReference type="EC" id="3.1.3.16" evidence="4"/>
<evidence type="ECO:0000256" key="11">
    <source>
        <dbReference type="ARBA" id="ARBA00048336"/>
    </source>
</evidence>
<evidence type="ECO:0000256" key="12">
    <source>
        <dbReference type="RuleBase" id="RU003465"/>
    </source>
</evidence>
<evidence type="ECO:0000256" key="6">
    <source>
        <dbReference type="ARBA" id="ARBA00022801"/>
    </source>
</evidence>
<evidence type="ECO:0000256" key="8">
    <source>
        <dbReference type="ARBA" id="ARBA00022912"/>
    </source>
</evidence>
<dbReference type="Pfam" id="PF00481">
    <property type="entry name" value="PP2C"/>
    <property type="match status" value="1"/>
</dbReference>
<gene>
    <name evidence="14" type="ORF">Scep_003751</name>
</gene>
<dbReference type="PANTHER" id="PTHR47992">
    <property type="entry name" value="PROTEIN PHOSPHATASE"/>
    <property type="match status" value="1"/>
</dbReference>
<organism evidence="14 15">
    <name type="scientific">Stephania cephalantha</name>
    <dbReference type="NCBI Taxonomy" id="152367"/>
    <lineage>
        <taxon>Eukaryota</taxon>
        <taxon>Viridiplantae</taxon>
        <taxon>Streptophyta</taxon>
        <taxon>Embryophyta</taxon>
        <taxon>Tracheophyta</taxon>
        <taxon>Spermatophyta</taxon>
        <taxon>Magnoliopsida</taxon>
        <taxon>Ranunculales</taxon>
        <taxon>Menispermaceae</taxon>
        <taxon>Menispermoideae</taxon>
        <taxon>Cissampelideae</taxon>
        <taxon>Stephania</taxon>
    </lineage>
</organism>
<dbReference type="GO" id="GO:0046872">
    <property type="term" value="F:metal ion binding"/>
    <property type="evidence" value="ECO:0007669"/>
    <property type="project" value="UniProtKB-KW"/>
</dbReference>
<dbReference type="CDD" id="cd00143">
    <property type="entry name" value="PP2Cc"/>
    <property type="match status" value="1"/>
</dbReference>
<dbReference type="SMART" id="SM00332">
    <property type="entry name" value="PP2Cc"/>
    <property type="match status" value="1"/>
</dbReference>